<feature type="compositionally biased region" description="Gly residues" evidence="1">
    <location>
        <begin position="1"/>
        <end position="10"/>
    </location>
</feature>
<evidence type="ECO:0000313" key="3">
    <source>
        <dbReference type="Proteomes" id="UP001153269"/>
    </source>
</evidence>
<dbReference type="EMBL" id="CADEAL010000802">
    <property type="protein sequence ID" value="CAB1425435.1"/>
    <property type="molecule type" value="Genomic_DNA"/>
</dbReference>
<name>A0A9N7U611_PLEPL</name>
<accession>A0A9N7U611</accession>
<proteinExistence type="predicted"/>
<reference evidence="2" key="1">
    <citation type="submission" date="2020-03" db="EMBL/GenBank/DDBJ databases">
        <authorList>
            <person name="Weist P."/>
        </authorList>
    </citation>
    <scope>NUCLEOTIDE SEQUENCE</scope>
</reference>
<evidence type="ECO:0000313" key="2">
    <source>
        <dbReference type="EMBL" id="CAB1425435.1"/>
    </source>
</evidence>
<gene>
    <name evidence="2" type="ORF">PLEPLA_LOCUS13365</name>
</gene>
<organism evidence="2 3">
    <name type="scientific">Pleuronectes platessa</name>
    <name type="common">European plaice</name>
    <dbReference type="NCBI Taxonomy" id="8262"/>
    <lineage>
        <taxon>Eukaryota</taxon>
        <taxon>Metazoa</taxon>
        <taxon>Chordata</taxon>
        <taxon>Craniata</taxon>
        <taxon>Vertebrata</taxon>
        <taxon>Euteleostomi</taxon>
        <taxon>Actinopterygii</taxon>
        <taxon>Neopterygii</taxon>
        <taxon>Teleostei</taxon>
        <taxon>Neoteleostei</taxon>
        <taxon>Acanthomorphata</taxon>
        <taxon>Carangaria</taxon>
        <taxon>Pleuronectiformes</taxon>
        <taxon>Pleuronectoidei</taxon>
        <taxon>Pleuronectidae</taxon>
        <taxon>Pleuronectes</taxon>
    </lineage>
</organism>
<dbReference type="AlphaFoldDB" id="A0A9N7U611"/>
<protein>
    <submittedName>
        <fullName evidence="2">Uncharacterized protein</fullName>
    </submittedName>
</protein>
<dbReference type="Proteomes" id="UP001153269">
    <property type="component" value="Unassembled WGS sequence"/>
</dbReference>
<evidence type="ECO:0000256" key="1">
    <source>
        <dbReference type="SAM" id="MobiDB-lite"/>
    </source>
</evidence>
<comment type="caution">
    <text evidence="2">The sequence shown here is derived from an EMBL/GenBank/DDBJ whole genome shotgun (WGS) entry which is preliminary data.</text>
</comment>
<feature type="region of interest" description="Disordered" evidence="1">
    <location>
        <begin position="1"/>
        <end position="42"/>
    </location>
</feature>
<keyword evidence="3" id="KW-1185">Reference proteome</keyword>
<sequence>MSGARGGAGEEPGRSRRGAGEPGRSRMMDRGSGPSRCNSVQRSSLIRTCQIKLRDYKLQEKQAAHRPELSGETCRLEAACVSFQSQEVKHPILPEAYGSAVFSSVQSHNVWVNTTFKTNPSRNSS</sequence>